<organism evidence="1 2">
    <name type="scientific">Lacipirellula limnantheis</name>
    <dbReference type="NCBI Taxonomy" id="2528024"/>
    <lineage>
        <taxon>Bacteria</taxon>
        <taxon>Pseudomonadati</taxon>
        <taxon>Planctomycetota</taxon>
        <taxon>Planctomycetia</taxon>
        <taxon>Pirellulales</taxon>
        <taxon>Lacipirellulaceae</taxon>
        <taxon>Lacipirellula</taxon>
    </lineage>
</organism>
<evidence type="ECO:0008006" key="3">
    <source>
        <dbReference type="Google" id="ProtNLM"/>
    </source>
</evidence>
<dbReference type="AlphaFoldDB" id="A0A517TSK3"/>
<dbReference type="OrthoDB" id="127333at2"/>
<dbReference type="InterPro" id="IPR019546">
    <property type="entry name" value="TAT_signal_bac_arc"/>
</dbReference>
<dbReference type="InterPro" id="IPR006311">
    <property type="entry name" value="TAT_signal"/>
</dbReference>
<evidence type="ECO:0000313" key="2">
    <source>
        <dbReference type="Proteomes" id="UP000317909"/>
    </source>
</evidence>
<name>A0A517TSK3_9BACT</name>
<dbReference type="InterPro" id="IPR010869">
    <property type="entry name" value="DUF1501"/>
</dbReference>
<dbReference type="Pfam" id="PF07394">
    <property type="entry name" value="DUF1501"/>
    <property type="match status" value="1"/>
</dbReference>
<dbReference type="PANTHER" id="PTHR43737">
    <property type="entry name" value="BLL7424 PROTEIN"/>
    <property type="match status" value="1"/>
</dbReference>
<evidence type="ECO:0000313" key="1">
    <source>
        <dbReference type="EMBL" id="QDT71354.1"/>
    </source>
</evidence>
<dbReference type="Gene3D" id="3.40.720.10">
    <property type="entry name" value="Alkaline Phosphatase, subunit A"/>
    <property type="match status" value="1"/>
</dbReference>
<dbReference type="EMBL" id="CP036339">
    <property type="protein sequence ID" value="QDT71354.1"/>
    <property type="molecule type" value="Genomic_DNA"/>
</dbReference>
<dbReference type="PANTHER" id="PTHR43737:SF1">
    <property type="entry name" value="DUF1501 DOMAIN-CONTAINING PROTEIN"/>
    <property type="match status" value="1"/>
</dbReference>
<dbReference type="Proteomes" id="UP000317909">
    <property type="component" value="Chromosome"/>
</dbReference>
<dbReference type="InterPro" id="IPR017850">
    <property type="entry name" value="Alkaline_phosphatase_core_sf"/>
</dbReference>
<dbReference type="PROSITE" id="PS51318">
    <property type="entry name" value="TAT"/>
    <property type="match status" value="1"/>
</dbReference>
<dbReference type="RefSeq" id="WP_145430554.1">
    <property type="nucleotide sequence ID" value="NZ_CP036339.1"/>
</dbReference>
<accession>A0A517TSK3</accession>
<dbReference type="KEGG" id="llh:I41_05110"/>
<protein>
    <recommendedName>
        <fullName evidence="3">DUF1501 domain-containing protein</fullName>
    </recommendedName>
</protein>
<dbReference type="SUPFAM" id="SSF53649">
    <property type="entry name" value="Alkaline phosphatase-like"/>
    <property type="match status" value="1"/>
</dbReference>
<dbReference type="NCBIfam" id="TIGR01409">
    <property type="entry name" value="TAT_signal_seq"/>
    <property type="match status" value="1"/>
</dbReference>
<proteinExistence type="predicted"/>
<reference evidence="1 2" key="1">
    <citation type="submission" date="2019-02" db="EMBL/GenBank/DDBJ databases">
        <title>Deep-cultivation of Planctomycetes and their phenomic and genomic characterization uncovers novel biology.</title>
        <authorList>
            <person name="Wiegand S."/>
            <person name="Jogler M."/>
            <person name="Boedeker C."/>
            <person name="Pinto D."/>
            <person name="Vollmers J."/>
            <person name="Rivas-Marin E."/>
            <person name="Kohn T."/>
            <person name="Peeters S.H."/>
            <person name="Heuer A."/>
            <person name="Rast P."/>
            <person name="Oberbeckmann S."/>
            <person name="Bunk B."/>
            <person name="Jeske O."/>
            <person name="Meyerdierks A."/>
            <person name="Storesund J.E."/>
            <person name="Kallscheuer N."/>
            <person name="Luecker S."/>
            <person name="Lage O.M."/>
            <person name="Pohl T."/>
            <person name="Merkel B.J."/>
            <person name="Hornburger P."/>
            <person name="Mueller R.-W."/>
            <person name="Bruemmer F."/>
            <person name="Labrenz M."/>
            <person name="Spormann A.M."/>
            <person name="Op den Camp H."/>
            <person name="Overmann J."/>
            <person name="Amann R."/>
            <person name="Jetten M.S.M."/>
            <person name="Mascher T."/>
            <person name="Medema M.H."/>
            <person name="Devos D.P."/>
            <person name="Kaster A.-K."/>
            <person name="Ovreas L."/>
            <person name="Rohde M."/>
            <person name="Galperin M.Y."/>
            <person name="Jogler C."/>
        </authorList>
    </citation>
    <scope>NUCLEOTIDE SEQUENCE [LARGE SCALE GENOMIC DNA]</scope>
    <source>
        <strain evidence="1 2">I41</strain>
    </source>
</reference>
<keyword evidence="2" id="KW-1185">Reference proteome</keyword>
<sequence length="421" mass="45308">MNFTTPRGMSRRHFMQHLAGASALAGPALALTHSLRANAAALKRDHKACILLWMGGGPPTIDMWDMKPGATTGGKFKPIATAGAGQINELLPMVAKQMDHLSIVRSMSTREADHTRGTYYLHTGFVPNPNVIHPGYGSVVAYELAAQTAALEIPPFVSVGGASEGPGFLGMAYAPFQVDSNGRVRDLDTPADKARMSDRMQLLGMLERRFIDQNRGSAAAEHAKVLKSTVELMSSQQMEAFKVDSEPTAMKERYGTTGFGRGCLMARRLVETGVPFVEVQLGGWDLHQNCFTTLETKLPELDKAMSALVEDLDQRGLLDDTLVLWMGEFGRTPRINENAGRDHWARSWSVVLGGGGIPGGKVIGTTNEDGTAVTTEPYSSEDLMATVCRAMGISLETVFTASNGRPMKIANGGKVIGELVA</sequence>
<gene>
    <name evidence="1" type="ORF">I41_05110</name>
</gene>